<evidence type="ECO:0000259" key="2">
    <source>
        <dbReference type="PROSITE" id="PS50801"/>
    </source>
</evidence>
<dbReference type="Pfam" id="PF13466">
    <property type="entry name" value="STAS_2"/>
    <property type="match status" value="1"/>
</dbReference>
<evidence type="ECO:0000313" key="4">
    <source>
        <dbReference type="Proteomes" id="UP001500804"/>
    </source>
</evidence>
<name>A0ABP9NF21_9PSEU</name>
<dbReference type="CDD" id="cd07043">
    <property type="entry name" value="STAS_anti-anti-sigma_factors"/>
    <property type="match status" value="1"/>
</dbReference>
<sequence>MTTTVEDCGSVDHAVAVPVSDEQLWQISAEFLAHGLVRGEHVIYFDDGTSDRVLERMTDDGVAVAGPLREGRFTIVPSDRHRSPREVAEAVRATVDAALAAGYPAVRITGRLTFAVKHAAGDTRASGMADYDRVIEEVVRDRPAHVLCIYDRARYPEEVVEAMRAAHRTEVVAPAIYDDGLLRITALGPGSARVAGEVDHSNRPRIRSFLEAALDKALRLPDAPTDICLDLSSLRFLDVAGAVGLVHAAEEFPNAHRLVLTGVRPRVQRVLDRCGAPFATQLVVRTRSDQPPAAHPHADDLENERTVIEQAPIEQAPHEQDRHPRHSDDAPSDGEPPNDGARNAQAPA</sequence>
<dbReference type="Pfam" id="PF14417">
    <property type="entry name" value="MEDS"/>
    <property type="match status" value="1"/>
</dbReference>
<reference evidence="4" key="1">
    <citation type="journal article" date="2019" name="Int. J. Syst. Evol. Microbiol.">
        <title>The Global Catalogue of Microorganisms (GCM) 10K type strain sequencing project: providing services to taxonomists for standard genome sequencing and annotation.</title>
        <authorList>
            <consortium name="The Broad Institute Genomics Platform"/>
            <consortium name="The Broad Institute Genome Sequencing Center for Infectious Disease"/>
            <person name="Wu L."/>
            <person name="Ma J."/>
        </authorList>
    </citation>
    <scope>NUCLEOTIDE SEQUENCE [LARGE SCALE GENOMIC DNA]</scope>
    <source>
        <strain evidence="4">JCM 18302</strain>
    </source>
</reference>
<feature type="compositionally biased region" description="Basic and acidic residues" evidence="1">
    <location>
        <begin position="316"/>
        <end position="329"/>
    </location>
</feature>
<feature type="domain" description="STAS" evidence="2">
    <location>
        <begin position="193"/>
        <end position="275"/>
    </location>
</feature>
<dbReference type="EMBL" id="BAABJO010000006">
    <property type="protein sequence ID" value="GAA5116981.1"/>
    <property type="molecule type" value="Genomic_DNA"/>
</dbReference>
<dbReference type="InterPro" id="IPR002645">
    <property type="entry name" value="STAS_dom"/>
</dbReference>
<gene>
    <name evidence="3" type="ORF">GCM10023320_18500</name>
</gene>
<dbReference type="InterPro" id="IPR058548">
    <property type="entry name" value="MlaB-like_STAS"/>
</dbReference>
<protein>
    <recommendedName>
        <fullName evidence="2">STAS domain-containing protein</fullName>
    </recommendedName>
</protein>
<dbReference type="Proteomes" id="UP001500804">
    <property type="component" value="Unassembled WGS sequence"/>
</dbReference>
<proteinExistence type="predicted"/>
<accession>A0ABP9NF21</accession>
<organism evidence="3 4">
    <name type="scientific">Pseudonocardia adelaidensis</name>
    <dbReference type="NCBI Taxonomy" id="648754"/>
    <lineage>
        <taxon>Bacteria</taxon>
        <taxon>Bacillati</taxon>
        <taxon>Actinomycetota</taxon>
        <taxon>Actinomycetes</taxon>
        <taxon>Pseudonocardiales</taxon>
        <taxon>Pseudonocardiaceae</taxon>
        <taxon>Pseudonocardia</taxon>
    </lineage>
</organism>
<feature type="region of interest" description="Disordered" evidence="1">
    <location>
        <begin position="285"/>
        <end position="348"/>
    </location>
</feature>
<dbReference type="PROSITE" id="PS50801">
    <property type="entry name" value="STAS"/>
    <property type="match status" value="1"/>
</dbReference>
<dbReference type="RefSeq" id="WP_345604457.1">
    <property type="nucleotide sequence ID" value="NZ_BAABJO010000006.1"/>
</dbReference>
<comment type="caution">
    <text evidence="3">The sequence shown here is derived from an EMBL/GenBank/DDBJ whole genome shotgun (WGS) entry which is preliminary data.</text>
</comment>
<feature type="compositionally biased region" description="Basic and acidic residues" evidence="1">
    <location>
        <begin position="296"/>
        <end position="307"/>
    </location>
</feature>
<dbReference type="SUPFAM" id="SSF52091">
    <property type="entry name" value="SpoIIaa-like"/>
    <property type="match status" value="1"/>
</dbReference>
<dbReference type="InterPro" id="IPR036513">
    <property type="entry name" value="STAS_dom_sf"/>
</dbReference>
<dbReference type="InterPro" id="IPR025847">
    <property type="entry name" value="MEDS_domain"/>
</dbReference>
<evidence type="ECO:0000313" key="3">
    <source>
        <dbReference type="EMBL" id="GAA5116981.1"/>
    </source>
</evidence>
<keyword evidence="4" id="KW-1185">Reference proteome</keyword>
<dbReference type="Gene3D" id="3.30.750.24">
    <property type="entry name" value="STAS domain"/>
    <property type="match status" value="1"/>
</dbReference>
<evidence type="ECO:0000256" key="1">
    <source>
        <dbReference type="SAM" id="MobiDB-lite"/>
    </source>
</evidence>